<comment type="caution">
    <text evidence="1">The sequence shown here is derived from an EMBL/GenBank/DDBJ whole genome shotgun (WGS) entry which is preliminary data.</text>
</comment>
<proteinExistence type="predicted"/>
<gene>
    <name evidence="1" type="ORF">BDY19DRAFT_943722</name>
</gene>
<organism evidence="1 2">
    <name type="scientific">Irpex rosettiformis</name>
    <dbReference type="NCBI Taxonomy" id="378272"/>
    <lineage>
        <taxon>Eukaryota</taxon>
        <taxon>Fungi</taxon>
        <taxon>Dikarya</taxon>
        <taxon>Basidiomycota</taxon>
        <taxon>Agaricomycotina</taxon>
        <taxon>Agaricomycetes</taxon>
        <taxon>Polyporales</taxon>
        <taxon>Irpicaceae</taxon>
        <taxon>Irpex</taxon>
    </lineage>
</organism>
<dbReference type="EMBL" id="MU274910">
    <property type="protein sequence ID" value="KAI0089679.1"/>
    <property type="molecule type" value="Genomic_DNA"/>
</dbReference>
<name>A0ACB8U6E0_9APHY</name>
<reference evidence="1" key="1">
    <citation type="journal article" date="2021" name="Environ. Microbiol.">
        <title>Gene family expansions and transcriptome signatures uncover fungal adaptations to wood decay.</title>
        <authorList>
            <person name="Hage H."/>
            <person name="Miyauchi S."/>
            <person name="Viragh M."/>
            <person name="Drula E."/>
            <person name="Min B."/>
            <person name="Chaduli D."/>
            <person name="Navarro D."/>
            <person name="Favel A."/>
            <person name="Norest M."/>
            <person name="Lesage-Meessen L."/>
            <person name="Balint B."/>
            <person name="Merenyi Z."/>
            <person name="de Eugenio L."/>
            <person name="Morin E."/>
            <person name="Martinez A.T."/>
            <person name="Baldrian P."/>
            <person name="Stursova M."/>
            <person name="Martinez M.J."/>
            <person name="Novotny C."/>
            <person name="Magnuson J.K."/>
            <person name="Spatafora J.W."/>
            <person name="Maurice S."/>
            <person name="Pangilinan J."/>
            <person name="Andreopoulos W."/>
            <person name="LaButti K."/>
            <person name="Hundley H."/>
            <person name="Na H."/>
            <person name="Kuo A."/>
            <person name="Barry K."/>
            <person name="Lipzen A."/>
            <person name="Henrissat B."/>
            <person name="Riley R."/>
            <person name="Ahrendt S."/>
            <person name="Nagy L.G."/>
            <person name="Grigoriev I.V."/>
            <person name="Martin F."/>
            <person name="Rosso M.N."/>
        </authorList>
    </citation>
    <scope>NUCLEOTIDE SEQUENCE</scope>
    <source>
        <strain evidence="1">CBS 384.51</strain>
    </source>
</reference>
<evidence type="ECO:0000313" key="2">
    <source>
        <dbReference type="Proteomes" id="UP001055072"/>
    </source>
</evidence>
<accession>A0ACB8U6E0</accession>
<sequence>MPLALQLDIAPLPSSFLTTIILISTSVRSTLPRTAGYPIPSFLPQCRRGPHPRLTLALPIRLRTTFSSDLPLRFACHYPIRSLDAQRRISLIKSVLLALYPDLDANFDRGRPLLDLGPRLRPRRPASYH</sequence>
<evidence type="ECO:0000313" key="1">
    <source>
        <dbReference type="EMBL" id="KAI0089679.1"/>
    </source>
</evidence>
<protein>
    <submittedName>
        <fullName evidence="1">Uncharacterized protein</fullName>
    </submittedName>
</protein>
<dbReference type="Proteomes" id="UP001055072">
    <property type="component" value="Unassembled WGS sequence"/>
</dbReference>
<keyword evidence="2" id="KW-1185">Reference proteome</keyword>